<protein>
    <submittedName>
        <fullName evidence="2">Uncharacterized protein</fullName>
    </submittedName>
</protein>
<gene>
    <name evidence="2" type="ORF">GCM10007964_02400</name>
</gene>
<evidence type="ECO:0000313" key="3">
    <source>
        <dbReference type="Proteomes" id="UP000645217"/>
    </source>
</evidence>
<name>A0A917VCJ5_9ACTN</name>
<accession>A0A917VCJ5</accession>
<proteinExistence type="predicted"/>
<comment type="caution">
    <text evidence="2">The sequence shown here is derived from an EMBL/GenBank/DDBJ whole genome shotgun (WGS) entry which is preliminary data.</text>
</comment>
<evidence type="ECO:0000256" key="1">
    <source>
        <dbReference type="SAM" id="MobiDB-lite"/>
    </source>
</evidence>
<dbReference type="AlphaFoldDB" id="A0A917VCJ5"/>
<reference evidence="2" key="1">
    <citation type="journal article" date="2014" name="Int. J. Syst. Evol. Microbiol.">
        <title>Complete genome sequence of Corynebacterium casei LMG S-19264T (=DSM 44701T), isolated from a smear-ripened cheese.</title>
        <authorList>
            <consortium name="US DOE Joint Genome Institute (JGI-PGF)"/>
            <person name="Walter F."/>
            <person name="Albersmeier A."/>
            <person name="Kalinowski J."/>
            <person name="Ruckert C."/>
        </authorList>
    </citation>
    <scope>NUCLEOTIDE SEQUENCE</scope>
    <source>
        <strain evidence="2">JCM 13064</strain>
    </source>
</reference>
<evidence type="ECO:0000313" key="2">
    <source>
        <dbReference type="EMBL" id="GGK62788.1"/>
    </source>
</evidence>
<dbReference type="Proteomes" id="UP000645217">
    <property type="component" value="Unassembled WGS sequence"/>
</dbReference>
<dbReference type="EMBL" id="BMNT01000001">
    <property type="protein sequence ID" value="GGK62788.1"/>
    <property type="molecule type" value="Genomic_DNA"/>
</dbReference>
<feature type="region of interest" description="Disordered" evidence="1">
    <location>
        <begin position="49"/>
        <end position="72"/>
    </location>
</feature>
<organism evidence="2 3">
    <name type="scientific">Sphaerisporangium melleum</name>
    <dbReference type="NCBI Taxonomy" id="321316"/>
    <lineage>
        <taxon>Bacteria</taxon>
        <taxon>Bacillati</taxon>
        <taxon>Actinomycetota</taxon>
        <taxon>Actinomycetes</taxon>
        <taxon>Streptosporangiales</taxon>
        <taxon>Streptosporangiaceae</taxon>
        <taxon>Sphaerisporangium</taxon>
    </lineage>
</organism>
<keyword evidence="3" id="KW-1185">Reference proteome</keyword>
<reference evidence="2" key="2">
    <citation type="submission" date="2020-09" db="EMBL/GenBank/DDBJ databases">
        <authorList>
            <person name="Sun Q."/>
            <person name="Ohkuma M."/>
        </authorList>
    </citation>
    <scope>NUCLEOTIDE SEQUENCE</scope>
    <source>
        <strain evidence="2">JCM 13064</strain>
    </source>
</reference>
<sequence length="72" mass="7704">MEGAQALEIAPAGVAELDVLPHDVGDRRALPHERDVLVTDPACHAASLRLATDTALPRPPGQDRRPRVAPPR</sequence>